<proteinExistence type="predicted"/>
<accession>A0A552J8V7</accession>
<dbReference type="GO" id="GO:0051537">
    <property type="term" value="F:2 iron, 2 sulfur cluster binding"/>
    <property type="evidence" value="ECO:0007669"/>
    <property type="project" value="InterPro"/>
</dbReference>
<feature type="domain" description="Aromatic-ring-hydroxylating dioxygenase alpha subunit C-terminal" evidence="1">
    <location>
        <begin position="2"/>
        <end position="133"/>
    </location>
</feature>
<evidence type="ECO:0000259" key="1">
    <source>
        <dbReference type="Pfam" id="PF00848"/>
    </source>
</evidence>
<dbReference type="AlphaFoldDB" id="A0A552J8V7"/>
<organism evidence="2 3">
    <name type="scientific">Microcystis wesenbergii Mw_QC_S_20081001_S30D</name>
    <dbReference type="NCBI Taxonomy" id="2486245"/>
    <lineage>
        <taxon>Bacteria</taxon>
        <taxon>Bacillati</taxon>
        <taxon>Cyanobacteriota</taxon>
        <taxon>Cyanophyceae</taxon>
        <taxon>Oscillatoriophycideae</taxon>
        <taxon>Chroococcales</taxon>
        <taxon>Microcystaceae</taxon>
        <taxon>Microcystis</taxon>
    </lineage>
</organism>
<dbReference type="EMBL" id="SFAT01000197">
    <property type="protein sequence ID" value="TRU92203.1"/>
    <property type="molecule type" value="Genomic_DNA"/>
</dbReference>
<dbReference type="Pfam" id="PF00848">
    <property type="entry name" value="Ring_hydroxyl_A"/>
    <property type="match status" value="1"/>
</dbReference>
<sequence length="162" mass="18266">MQANWKLVLENNRECYHCEPHHPEYVASNFDRYNTQTFTPKVAEDFQTALKRHEQALTASGISGATTGFFTEAGVYAFPDAERQIWYAVYRCANTADYITQSLNGQPIDPLMGAYQHPDVGTLRFRTMPNFWSHASSERPFCFNSPHPCRTALHPCSGGLAG</sequence>
<evidence type="ECO:0000313" key="3">
    <source>
        <dbReference type="Proteomes" id="UP000320523"/>
    </source>
</evidence>
<comment type="caution">
    <text evidence="2">The sequence shown here is derived from an EMBL/GenBank/DDBJ whole genome shotgun (WGS) entry which is preliminary data.</text>
</comment>
<protein>
    <recommendedName>
        <fullName evidence="1">Aromatic-ring-hydroxylating dioxygenase alpha subunit C-terminal domain-containing protein</fullName>
    </recommendedName>
</protein>
<gene>
    <name evidence="2" type="ORF">EWV75_21060</name>
</gene>
<dbReference type="SUPFAM" id="SSF55961">
    <property type="entry name" value="Bet v1-like"/>
    <property type="match status" value="2"/>
</dbReference>
<dbReference type="GO" id="GO:0005506">
    <property type="term" value="F:iron ion binding"/>
    <property type="evidence" value="ECO:0007669"/>
    <property type="project" value="InterPro"/>
</dbReference>
<name>A0A552J8V7_9CHRO</name>
<reference evidence="2 3" key="1">
    <citation type="submission" date="2019-01" db="EMBL/GenBank/DDBJ databases">
        <title>Coherence of Microcystis species and biogeography revealed through population genomics.</title>
        <authorList>
            <person name="Perez-Carrascal O.M."/>
            <person name="Terrat Y."/>
            <person name="Giani A."/>
            <person name="Fortin N."/>
            <person name="Tromas N."/>
            <person name="Shapiro B.J."/>
        </authorList>
    </citation>
    <scope>NUCLEOTIDE SEQUENCE [LARGE SCALE GENOMIC DNA]</scope>
    <source>
        <strain evidence="2">Mw_QC_S_20081001_S30D</strain>
    </source>
</reference>
<dbReference type="Proteomes" id="UP000320523">
    <property type="component" value="Unassembled WGS sequence"/>
</dbReference>
<dbReference type="InterPro" id="IPR015879">
    <property type="entry name" value="Ring_hydroxy_dOase_asu_C_dom"/>
</dbReference>
<dbReference type="Gene3D" id="3.90.380.10">
    <property type="entry name" value="Naphthalene 1,2-dioxygenase Alpha Subunit, Chain A, domain 1"/>
    <property type="match status" value="1"/>
</dbReference>
<evidence type="ECO:0000313" key="2">
    <source>
        <dbReference type="EMBL" id="TRU92203.1"/>
    </source>
</evidence>